<gene>
    <name evidence="2" type="ORF">J3D65DRAFT_94731</name>
</gene>
<dbReference type="RefSeq" id="XP_066651804.1">
    <property type="nucleotide sequence ID" value="XM_066804264.1"/>
</dbReference>
<evidence type="ECO:0000313" key="3">
    <source>
        <dbReference type="Proteomes" id="UP001360953"/>
    </source>
</evidence>
<feature type="compositionally biased region" description="Low complexity" evidence="1">
    <location>
        <begin position="195"/>
        <end position="213"/>
    </location>
</feature>
<protein>
    <submittedName>
        <fullName evidence="2">Uncharacterized protein</fullName>
    </submittedName>
</protein>
<evidence type="ECO:0000313" key="2">
    <source>
        <dbReference type="EMBL" id="KAK7532136.1"/>
    </source>
</evidence>
<name>A0ABR1LA68_9PEZI</name>
<sequence length="292" mass="31632">MASALCRLPLRPALRRLAGKSPASKLWQSNKMGVWEQEFRSQLKKSTSFDLLIAQVRAGKYLNQNASGSSDKASTAIARAHVQAVQNNMLPYLMQMSDCAQDAPNSVCVAAYDEVLRLLKKGNGVVQPYQLRNIIKAMKNISNLRAQHRAQQASESSPQQLAAAQKATEPSSVGNPSLESAAVPSRQERTRSKRATTTATKTASSSPISPISTVEQPEQRSLVWREGRFVPVEDTVATTVTTPEPSNGQVSAFTPTPAAISEPANETLDVSTPTSESSNGQGLCFHFHPRIF</sequence>
<dbReference type="EMBL" id="JBBPEH010000011">
    <property type="protein sequence ID" value="KAK7532136.1"/>
    <property type="molecule type" value="Genomic_DNA"/>
</dbReference>
<reference evidence="2 3" key="1">
    <citation type="submission" date="2024-04" db="EMBL/GenBank/DDBJ databases">
        <title>Phyllosticta paracitricarpa is synonymous to the EU quarantine fungus P. citricarpa based on phylogenomic analyses.</title>
        <authorList>
            <consortium name="Lawrence Berkeley National Laboratory"/>
            <person name="Van ingen-buijs V.A."/>
            <person name="Van westerhoven A.C."/>
            <person name="Haridas S."/>
            <person name="Skiadas P."/>
            <person name="Martin F."/>
            <person name="Groenewald J.Z."/>
            <person name="Crous P.W."/>
            <person name="Seidl M.F."/>
        </authorList>
    </citation>
    <scope>NUCLEOTIDE SEQUENCE [LARGE SCALE GENOMIC DNA]</scope>
    <source>
        <strain evidence="2 3">CPC 17464</strain>
    </source>
</reference>
<proteinExistence type="predicted"/>
<evidence type="ECO:0000256" key="1">
    <source>
        <dbReference type="SAM" id="MobiDB-lite"/>
    </source>
</evidence>
<keyword evidence="3" id="KW-1185">Reference proteome</keyword>
<organism evidence="2 3">
    <name type="scientific">Phyllosticta citribraziliensis</name>
    <dbReference type="NCBI Taxonomy" id="989973"/>
    <lineage>
        <taxon>Eukaryota</taxon>
        <taxon>Fungi</taxon>
        <taxon>Dikarya</taxon>
        <taxon>Ascomycota</taxon>
        <taxon>Pezizomycotina</taxon>
        <taxon>Dothideomycetes</taxon>
        <taxon>Dothideomycetes incertae sedis</taxon>
        <taxon>Botryosphaeriales</taxon>
        <taxon>Phyllostictaceae</taxon>
        <taxon>Phyllosticta</taxon>
    </lineage>
</organism>
<accession>A0ABR1LA68</accession>
<dbReference type="GeneID" id="92037170"/>
<feature type="region of interest" description="Disordered" evidence="1">
    <location>
        <begin position="146"/>
        <end position="220"/>
    </location>
</feature>
<feature type="compositionally biased region" description="Polar residues" evidence="1">
    <location>
        <begin position="146"/>
        <end position="178"/>
    </location>
</feature>
<dbReference type="Proteomes" id="UP001360953">
    <property type="component" value="Unassembled WGS sequence"/>
</dbReference>
<comment type="caution">
    <text evidence="2">The sequence shown here is derived from an EMBL/GenBank/DDBJ whole genome shotgun (WGS) entry which is preliminary data.</text>
</comment>